<name>A0A928Z7T7_9CYAN</name>
<accession>A0A928Z7T7</accession>
<evidence type="ECO:0000313" key="1">
    <source>
        <dbReference type="EMBL" id="MBE9041767.1"/>
    </source>
</evidence>
<reference evidence="1" key="1">
    <citation type="submission" date="2020-10" db="EMBL/GenBank/DDBJ databases">
        <authorList>
            <person name="Castelo-Branco R."/>
            <person name="Eusebio N."/>
            <person name="Adriana R."/>
            <person name="Vieira A."/>
            <person name="Brugerolle De Fraissinette N."/>
            <person name="Rezende De Castro R."/>
            <person name="Schneider M.P."/>
            <person name="Vasconcelos V."/>
            <person name="Leao P.N."/>
        </authorList>
    </citation>
    <scope>NUCLEOTIDE SEQUENCE</scope>
    <source>
        <strain evidence="1">LEGE 11467</strain>
    </source>
</reference>
<dbReference type="AlphaFoldDB" id="A0A928Z7T7"/>
<comment type="caution">
    <text evidence="1">The sequence shown here is derived from an EMBL/GenBank/DDBJ whole genome shotgun (WGS) entry which is preliminary data.</text>
</comment>
<evidence type="ECO:0000313" key="2">
    <source>
        <dbReference type="Proteomes" id="UP000621799"/>
    </source>
</evidence>
<dbReference type="EMBL" id="JADEXN010000243">
    <property type="protein sequence ID" value="MBE9041767.1"/>
    <property type="molecule type" value="Genomic_DNA"/>
</dbReference>
<dbReference type="Proteomes" id="UP000621799">
    <property type="component" value="Unassembled WGS sequence"/>
</dbReference>
<proteinExistence type="predicted"/>
<gene>
    <name evidence="1" type="ORF">IQ235_13355</name>
</gene>
<protein>
    <submittedName>
        <fullName evidence="1">Uncharacterized protein</fullName>
    </submittedName>
</protein>
<sequence>MFELICVQYVYSISCTLSTRSRCWQLSILWRGRVKLSDRDGFAVVPLGSSTALRAWVGFRSKTKVRAT</sequence>
<organism evidence="1 2">
    <name type="scientific">Zarconia navalis LEGE 11467</name>
    <dbReference type="NCBI Taxonomy" id="1828826"/>
    <lineage>
        <taxon>Bacteria</taxon>
        <taxon>Bacillati</taxon>
        <taxon>Cyanobacteriota</taxon>
        <taxon>Cyanophyceae</taxon>
        <taxon>Oscillatoriophycideae</taxon>
        <taxon>Oscillatoriales</taxon>
        <taxon>Oscillatoriales incertae sedis</taxon>
        <taxon>Zarconia</taxon>
        <taxon>Zarconia navalis</taxon>
    </lineage>
</organism>
<keyword evidence="2" id="KW-1185">Reference proteome</keyword>